<feature type="transmembrane region" description="Helical" evidence="1">
    <location>
        <begin position="100"/>
        <end position="121"/>
    </location>
</feature>
<feature type="transmembrane region" description="Helical" evidence="1">
    <location>
        <begin position="69"/>
        <end position="88"/>
    </location>
</feature>
<gene>
    <name evidence="2" type="ORF">ODALV1_LOCUS7467</name>
</gene>
<name>A0ABP1QBQ8_9HEXA</name>
<dbReference type="EMBL" id="CAXLJM020000023">
    <property type="protein sequence ID" value="CAL8089760.1"/>
    <property type="molecule type" value="Genomic_DNA"/>
</dbReference>
<evidence type="ECO:0000256" key="1">
    <source>
        <dbReference type="SAM" id="Phobius"/>
    </source>
</evidence>
<proteinExistence type="predicted"/>
<sequence>MCGIPYEKQAKVIAVIEIATSLFGFSFVSIATLILGLSPDVRKEILHESEDNIFNIILHFSMPEKISSVAIPIIYFVCEFFLAAFYYRSISQRNYNHLRIWYIVTITICMTALYFFLPGVFFTEDSYYFIVVFIGSYAFTCYSVWVTHSFMTELKSEGLHAPVVAWEEDIDKL</sequence>
<comment type="caution">
    <text evidence="2">The sequence shown here is derived from an EMBL/GenBank/DDBJ whole genome shotgun (WGS) entry which is preliminary data.</text>
</comment>
<protein>
    <submittedName>
        <fullName evidence="2">Uncharacterized protein</fullName>
    </submittedName>
</protein>
<accession>A0ABP1QBQ8</accession>
<feature type="transmembrane region" description="Helical" evidence="1">
    <location>
        <begin position="12"/>
        <end position="37"/>
    </location>
</feature>
<evidence type="ECO:0000313" key="3">
    <source>
        <dbReference type="Proteomes" id="UP001642540"/>
    </source>
</evidence>
<organism evidence="2 3">
    <name type="scientific">Orchesella dallaii</name>
    <dbReference type="NCBI Taxonomy" id="48710"/>
    <lineage>
        <taxon>Eukaryota</taxon>
        <taxon>Metazoa</taxon>
        <taxon>Ecdysozoa</taxon>
        <taxon>Arthropoda</taxon>
        <taxon>Hexapoda</taxon>
        <taxon>Collembola</taxon>
        <taxon>Entomobryomorpha</taxon>
        <taxon>Entomobryoidea</taxon>
        <taxon>Orchesellidae</taxon>
        <taxon>Orchesellinae</taxon>
        <taxon>Orchesella</taxon>
    </lineage>
</organism>
<keyword evidence="1" id="KW-0472">Membrane</keyword>
<reference evidence="2 3" key="1">
    <citation type="submission" date="2024-08" db="EMBL/GenBank/DDBJ databases">
        <authorList>
            <person name="Cucini C."/>
            <person name="Frati F."/>
        </authorList>
    </citation>
    <scope>NUCLEOTIDE SEQUENCE [LARGE SCALE GENOMIC DNA]</scope>
</reference>
<dbReference type="Proteomes" id="UP001642540">
    <property type="component" value="Unassembled WGS sequence"/>
</dbReference>
<keyword evidence="3" id="KW-1185">Reference proteome</keyword>
<feature type="transmembrane region" description="Helical" evidence="1">
    <location>
        <begin position="127"/>
        <end position="146"/>
    </location>
</feature>
<keyword evidence="1" id="KW-0812">Transmembrane</keyword>
<evidence type="ECO:0000313" key="2">
    <source>
        <dbReference type="EMBL" id="CAL8089760.1"/>
    </source>
</evidence>
<keyword evidence="1" id="KW-1133">Transmembrane helix</keyword>